<evidence type="ECO:0000259" key="1">
    <source>
        <dbReference type="Pfam" id="PF20283"/>
    </source>
</evidence>
<feature type="domain" description="ABC-three component systems C-terminal" evidence="1">
    <location>
        <begin position="275"/>
        <end position="396"/>
    </location>
</feature>
<name>A0AAJ1WU42_9BACL</name>
<dbReference type="AlphaFoldDB" id="A0AAJ1WU42"/>
<evidence type="ECO:0000313" key="3">
    <source>
        <dbReference type="Proteomes" id="UP001238450"/>
    </source>
</evidence>
<proteinExistence type="predicted"/>
<dbReference type="RefSeq" id="WP_307254559.1">
    <property type="nucleotide sequence ID" value="NZ_JAUSUV010000015.1"/>
</dbReference>
<accession>A0AAJ1WU42</accession>
<sequence>MSHIQESSQKNRKPTNAPKHLYGYNLQIQRCVCRLLESDFGTKVSLELLDDVGVRYEDGTIIYEQDKSSLSENNPVADRSRDLWKTISNWVNEIVSSNIDLDRTRFELYTNCKKGGNIVEKFSNATKVCEVREAIRYAKVELFDSETVSFEKVSSSIKEYVENVFKANNDVVEKLIQNFTLIRGEGEPLEEIEKHISRMFVNPNIVRHATDNAIGWVTNRFMELITQNGPAEISYDEFHKDLTAYIEKIKQVPLSRNTDEPEKLAIEYDLMNAKYVRQLELIDTDQKNKEDSVYDYLRSSTARTMWSAEGLIHSSGIADFEEALLRYWDGQKNEIEFMPYEQNDINKGKLLWGRCCKSHREKLQGLDVPSYFVSGSYHTLSDEEEIGWHPDYKELLKK</sequence>
<reference evidence="2 3" key="1">
    <citation type="submission" date="2023-07" db="EMBL/GenBank/DDBJ databases">
        <title>Genomic Encyclopedia of Type Strains, Phase IV (KMG-IV): sequencing the most valuable type-strain genomes for metagenomic binning, comparative biology and taxonomic classification.</title>
        <authorList>
            <person name="Goeker M."/>
        </authorList>
    </citation>
    <scope>NUCLEOTIDE SEQUENCE [LARGE SCALE GENOMIC DNA]</scope>
    <source>
        <strain evidence="2 3">DSM 46876</strain>
    </source>
</reference>
<comment type="caution">
    <text evidence="2">The sequence shown here is derived from an EMBL/GenBank/DDBJ whole genome shotgun (WGS) entry which is preliminary data.</text>
</comment>
<dbReference type="InterPro" id="IPR046913">
    <property type="entry name" value="ABC-3C_CTD7"/>
</dbReference>
<evidence type="ECO:0000313" key="2">
    <source>
        <dbReference type="EMBL" id="MDQ0418678.1"/>
    </source>
</evidence>
<protein>
    <recommendedName>
        <fullName evidence="1">ABC-three component systems C-terminal domain-containing protein</fullName>
    </recommendedName>
</protein>
<dbReference type="EMBL" id="JAUSUV010000015">
    <property type="protein sequence ID" value="MDQ0418678.1"/>
    <property type="molecule type" value="Genomic_DNA"/>
</dbReference>
<keyword evidence="3" id="KW-1185">Reference proteome</keyword>
<gene>
    <name evidence="2" type="ORF">J2Z48_002881</name>
</gene>
<dbReference type="Proteomes" id="UP001238450">
    <property type="component" value="Unassembled WGS sequence"/>
</dbReference>
<dbReference type="Pfam" id="PF20283">
    <property type="entry name" value="CTD7"/>
    <property type="match status" value="1"/>
</dbReference>
<organism evidence="2 3">
    <name type="scientific">Croceifilum oryzae</name>
    <dbReference type="NCBI Taxonomy" id="1553429"/>
    <lineage>
        <taxon>Bacteria</taxon>
        <taxon>Bacillati</taxon>
        <taxon>Bacillota</taxon>
        <taxon>Bacilli</taxon>
        <taxon>Bacillales</taxon>
        <taxon>Thermoactinomycetaceae</taxon>
        <taxon>Croceifilum</taxon>
    </lineage>
</organism>